<dbReference type="InterPro" id="IPR022139">
    <property type="entry name" value="Fam-L/Fam-M-like_plasmodium"/>
</dbReference>
<reference evidence="2 3" key="1">
    <citation type="submission" date="2011-09" db="EMBL/GenBank/DDBJ databases">
        <title>The Genome Sequence of Plasmodium vivax North Korean.</title>
        <authorList>
            <consortium name="The Broad Institute Genome Sequencing Platform"/>
            <consortium name="The Broad Institute Genome Sequencing Center for Infectious Disease"/>
            <person name="Neafsey D."/>
            <person name="Carlton J."/>
            <person name="Barnwell J."/>
            <person name="Collins W."/>
            <person name="Escalante A."/>
            <person name="Mullikin J."/>
            <person name="Saul A."/>
            <person name="Guigo R."/>
            <person name="Camara F."/>
            <person name="Young S.K."/>
            <person name="Zeng Q."/>
            <person name="Gargeya S."/>
            <person name="Fitzgerald M."/>
            <person name="Haas B."/>
            <person name="Abouelleil A."/>
            <person name="Alvarado L."/>
            <person name="Arachchi H.M."/>
            <person name="Berlin A."/>
            <person name="Brown A."/>
            <person name="Chapman S.B."/>
            <person name="Chen Z."/>
            <person name="Dunbar C."/>
            <person name="Freedman E."/>
            <person name="Gearin G."/>
            <person name="Gellesch M."/>
            <person name="Goldberg J."/>
            <person name="Griggs A."/>
            <person name="Gujja S."/>
            <person name="Heiman D."/>
            <person name="Howarth C."/>
            <person name="Larson L."/>
            <person name="Lui A."/>
            <person name="MacDonald P.J.P."/>
            <person name="Montmayeur A."/>
            <person name="Murphy C."/>
            <person name="Neiman D."/>
            <person name="Pearson M."/>
            <person name="Priest M."/>
            <person name="Roberts A."/>
            <person name="Saif S."/>
            <person name="Shea T."/>
            <person name="Shenoy N."/>
            <person name="Sisk P."/>
            <person name="Stolte C."/>
            <person name="Sykes S."/>
            <person name="Wortman J."/>
            <person name="Nusbaum C."/>
            <person name="Birren B."/>
        </authorList>
    </citation>
    <scope>NUCLEOTIDE SEQUENCE [LARGE SCALE GENOMIC DNA]</scope>
    <source>
        <strain evidence="2 3">North Korean</strain>
    </source>
</reference>
<keyword evidence="1" id="KW-0472">Membrane</keyword>
<evidence type="ECO:0000313" key="2">
    <source>
        <dbReference type="EMBL" id="KMZ96411.1"/>
    </source>
</evidence>
<dbReference type="OrthoDB" id="10374751at2759"/>
<dbReference type="Proteomes" id="UP000053239">
    <property type="component" value="Unassembled WGS sequence"/>
</dbReference>
<feature type="transmembrane region" description="Helical" evidence="1">
    <location>
        <begin position="157"/>
        <end position="175"/>
    </location>
</feature>
<dbReference type="EMBL" id="KQ235612">
    <property type="protein sequence ID" value="KMZ96411.1"/>
    <property type="molecule type" value="Genomic_DNA"/>
</dbReference>
<organism evidence="2 3">
    <name type="scientific">Plasmodium vivax North Korean</name>
    <dbReference type="NCBI Taxonomy" id="1035514"/>
    <lineage>
        <taxon>Eukaryota</taxon>
        <taxon>Sar</taxon>
        <taxon>Alveolata</taxon>
        <taxon>Apicomplexa</taxon>
        <taxon>Aconoidasida</taxon>
        <taxon>Haemosporida</taxon>
        <taxon>Plasmodiidae</taxon>
        <taxon>Plasmodium</taxon>
        <taxon>Plasmodium (Plasmodium)</taxon>
    </lineage>
</organism>
<evidence type="ECO:0008006" key="4">
    <source>
        <dbReference type="Google" id="ProtNLM"/>
    </source>
</evidence>
<sequence>MRNRGNDYKLMNDKISYPIYDRMKRGTTNNLEDYKKRYRNRYKKKNGLAKLDCYCEKKIFDIFGKVETLAENMHNNRKFLKRIIYKRLGLPLFLLVLLPFNVIFLRIILYAIYNSDKYCFSECDQHEESKAHKNGSGYTKISLSENQMHAIKIFNNFMLYTLFIIVIVVLIYILIKVIKYEKLKSGKSKMNIKEYCHFCKDIFV</sequence>
<dbReference type="Pfam" id="PF12420">
    <property type="entry name" value="DUF3671"/>
    <property type="match status" value="1"/>
</dbReference>
<keyword evidence="1" id="KW-1133">Transmembrane helix</keyword>
<proteinExistence type="predicted"/>
<feature type="transmembrane region" description="Helical" evidence="1">
    <location>
        <begin position="88"/>
        <end position="112"/>
    </location>
</feature>
<evidence type="ECO:0000256" key="1">
    <source>
        <dbReference type="SAM" id="Phobius"/>
    </source>
</evidence>
<keyword evidence="1" id="KW-0812">Transmembrane</keyword>
<name>A0A0J9TMQ0_PLAVI</name>
<accession>A0A0J9TMQ0</accession>
<evidence type="ECO:0000313" key="3">
    <source>
        <dbReference type="Proteomes" id="UP000053239"/>
    </source>
</evidence>
<dbReference type="AlphaFoldDB" id="A0A0J9TMQ0"/>
<protein>
    <recommendedName>
        <fullName evidence="4">Variable surface protein</fullName>
    </recommendedName>
</protein>
<gene>
    <name evidence="2" type="ORF">PVNG_06627</name>
</gene>